<feature type="region of interest" description="Disordered" evidence="1">
    <location>
        <begin position="630"/>
        <end position="656"/>
    </location>
</feature>
<dbReference type="SUPFAM" id="SSF53098">
    <property type="entry name" value="Ribonuclease H-like"/>
    <property type="match status" value="1"/>
</dbReference>
<dbReference type="InterPro" id="IPR012337">
    <property type="entry name" value="RNaseH-like_sf"/>
</dbReference>
<proteinExistence type="predicted"/>
<evidence type="ECO:0000256" key="1">
    <source>
        <dbReference type="SAM" id="MobiDB-lite"/>
    </source>
</evidence>
<keyword evidence="3" id="KW-1185">Reference proteome</keyword>
<name>A0A8H6Z3C9_9AGAR</name>
<accession>A0A8H6Z3C9</accession>
<gene>
    <name evidence="2" type="ORF">MVEN_00041800</name>
</gene>
<feature type="region of interest" description="Disordered" evidence="1">
    <location>
        <begin position="561"/>
        <end position="596"/>
    </location>
</feature>
<sequence>MDVDNDSLTDEEPVDLLVTRAWFTNAVAQTEHIRGEKTAMIAHLITCPNASAAAKKAAKALKGGKKEKEDGNDDGDEPSRKWKRVEFTVVEKSMQQTKLKVFKGLNIPFSDAQAEIVRSQFLHATISTNLPFRWTVNPEVIKLFLLFRSTATDVMPSDEVISGRLLDEAAAKVDEEVARAMKDRYVTISSDGWKDKYSVTGVDITLDGKSYLVDLIHVRGKKKDGESMCAAFCDHIDKVERELGCIVGQLILLDYFRENEQAYQIAEDTTDTIGWINSHERVRDIFDDVQAEQNKGTVLSYLVANLMRWTTHSIAFNCLLQLKTPLRQASILRRDGIITAQVGAEKNRKKVQKMKAEANKFCDLLDNPTFWKNLQTVADDIEPICYITNINQGDKTRADQVLLGFAGIYLHFKRHSNPAVAAGMMARIEKRWAAMDQHFFIMAMVLNPFERVSRFGVDAGVSAFTLGAVLMELYKRVKSRPPPGSLTLDQLITYNAEKLVKEGQVSQAFLKYMSTIGVFADFEAQRADFEQTHYADLIENEEADSEPGEEHEVLEAAELERNNTKNATDDDGSDGVDSDIPCTVTEPPAPQRPVKWLPRPLSKLFAGKIPQPPGRVPHKAFTRQQLLMELLAAEHSEEEPDDGELEGSGDNYDRDD</sequence>
<dbReference type="EMBL" id="JACAZI010000001">
    <property type="protein sequence ID" value="KAF7371850.1"/>
    <property type="molecule type" value="Genomic_DNA"/>
</dbReference>
<feature type="region of interest" description="Disordered" evidence="1">
    <location>
        <begin position="58"/>
        <end position="79"/>
    </location>
</feature>
<organism evidence="2 3">
    <name type="scientific">Mycena venus</name>
    <dbReference type="NCBI Taxonomy" id="2733690"/>
    <lineage>
        <taxon>Eukaryota</taxon>
        <taxon>Fungi</taxon>
        <taxon>Dikarya</taxon>
        <taxon>Basidiomycota</taxon>
        <taxon>Agaricomycotina</taxon>
        <taxon>Agaricomycetes</taxon>
        <taxon>Agaricomycetidae</taxon>
        <taxon>Agaricales</taxon>
        <taxon>Marasmiineae</taxon>
        <taxon>Mycenaceae</taxon>
        <taxon>Mycena</taxon>
    </lineage>
</organism>
<evidence type="ECO:0000313" key="3">
    <source>
        <dbReference type="Proteomes" id="UP000620124"/>
    </source>
</evidence>
<dbReference type="OrthoDB" id="2423954at2759"/>
<comment type="caution">
    <text evidence="2">The sequence shown here is derived from an EMBL/GenBank/DDBJ whole genome shotgun (WGS) entry which is preliminary data.</text>
</comment>
<feature type="compositionally biased region" description="Acidic residues" evidence="1">
    <location>
        <begin position="636"/>
        <end position="656"/>
    </location>
</feature>
<dbReference type="AlphaFoldDB" id="A0A8H6Z3C9"/>
<reference evidence="2" key="1">
    <citation type="submission" date="2020-05" db="EMBL/GenBank/DDBJ databases">
        <title>Mycena genomes resolve the evolution of fungal bioluminescence.</title>
        <authorList>
            <person name="Tsai I.J."/>
        </authorList>
    </citation>
    <scope>NUCLEOTIDE SEQUENCE</scope>
    <source>
        <strain evidence="2">CCC161011</strain>
    </source>
</reference>
<dbReference type="Proteomes" id="UP000620124">
    <property type="component" value="Unassembled WGS sequence"/>
</dbReference>
<evidence type="ECO:0000313" key="2">
    <source>
        <dbReference type="EMBL" id="KAF7371850.1"/>
    </source>
</evidence>
<protein>
    <submittedName>
        <fullName evidence="2">DUF659 domain-containing protein</fullName>
    </submittedName>
</protein>